<evidence type="ECO:0000313" key="9">
    <source>
        <dbReference type="EMBL" id="RZF48675.1"/>
    </source>
</evidence>
<dbReference type="OrthoDB" id="3176171at2759"/>
<keyword evidence="4" id="KW-0175">Coiled coil</keyword>
<feature type="domain" description="Kinesin motor" evidence="8">
    <location>
        <begin position="5"/>
        <end position="129"/>
    </location>
</feature>
<evidence type="ECO:0000256" key="6">
    <source>
        <dbReference type="ARBA" id="ARBA00023212"/>
    </source>
</evidence>
<organism evidence="9 10">
    <name type="scientific">Laodelphax striatellus</name>
    <name type="common">Small brown planthopper</name>
    <name type="synonym">Delphax striatella</name>
    <dbReference type="NCBI Taxonomy" id="195883"/>
    <lineage>
        <taxon>Eukaryota</taxon>
        <taxon>Metazoa</taxon>
        <taxon>Ecdysozoa</taxon>
        <taxon>Arthropoda</taxon>
        <taxon>Hexapoda</taxon>
        <taxon>Insecta</taxon>
        <taxon>Pterygota</taxon>
        <taxon>Neoptera</taxon>
        <taxon>Paraneoptera</taxon>
        <taxon>Hemiptera</taxon>
        <taxon>Auchenorrhyncha</taxon>
        <taxon>Fulgoroidea</taxon>
        <taxon>Delphacidae</taxon>
        <taxon>Criomorphinae</taxon>
        <taxon>Laodelphax</taxon>
    </lineage>
</organism>
<sequence length="129" mass="13881">MIHTFIFHILRVRPLNPKEMGRNDPNVVQFPGNGQILLEGLNSVPGCTGNTKLFSFNVVFEPGATQEDIFQFSGIKRLIEMAVAGFSTTCFCYGQTGSGKTHTLTGPPGLMYFIATPSLSSSAVLGHGT</sequence>
<evidence type="ECO:0000256" key="1">
    <source>
        <dbReference type="ARBA" id="ARBA00004245"/>
    </source>
</evidence>
<dbReference type="GO" id="GO:0008017">
    <property type="term" value="F:microtubule binding"/>
    <property type="evidence" value="ECO:0007669"/>
    <property type="project" value="InterPro"/>
</dbReference>
<keyword evidence="6" id="KW-0206">Cytoskeleton</keyword>
<dbReference type="Proteomes" id="UP000291343">
    <property type="component" value="Unassembled WGS sequence"/>
</dbReference>
<evidence type="ECO:0000259" key="8">
    <source>
        <dbReference type="PROSITE" id="PS50067"/>
    </source>
</evidence>
<evidence type="ECO:0000256" key="7">
    <source>
        <dbReference type="PROSITE-ProRule" id="PRU00283"/>
    </source>
</evidence>
<keyword evidence="6" id="KW-0963">Cytoplasm</keyword>
<protein>
    <recommendedName>
        <fullName evidence="8">Kinesin motor domain-containing protein</fullName>
    </recommendedName>
</protein>
<dbReference type="InterPro" id="IPR027417">
    <property type="entry name" value="P-loop_NTPase"/>
</dbReference>
<name>A0A482XR65_LAOST</name>
<dbReference type="PANTHER" id="PTHR47968">
    <property type="entry name" value="CENTROMERE PROTEIN E"/>
    <property type="match status" value="1"/>
</dbReference>
<evidence type="ECO:0000313" key="10">
    <source>
        <dbReference type="Proteomes" id="UP000291343"/>
    </source>
</evidence>
<keyword evidence="3 7" id="KW-0067">ATP-binding</keyword>
<reference evidence="9 10" key="1">
    <citation type="journal article" date="2017" name="Gigascience">
        <title>Genome sequence of the small brown planthopper, Laodelphax striatellus.</title>
        <authorList>
            <person name="Zhu J."/>
            <person name="Jiang F."/>
            <person name="Wang X."/>
            <person name="Yang P."/>
            <person name="Bao Y."/>
            <person name="Zhao W."/>
            <person name="Wang W."/>
            <person name="Lu H."/>
            <person name="Wang Q."/>
            <person name="Cui N."/>
            <person name="Li J."/>
            <person name="Chen X."/>
            <person name="Luo L."/>
            <person name="Yu J."/>
            <person name="Kang L."/>
            <person name="Cui F."/>
        </authorList>
    </citation>
    <scope>NUCLEOTIDE SEQUENCE [LARGE SCALE GENOMIC DNA]</scope>
    <source>
        <strain evidence="9">Lst14</strain>
    </source>
</reference>
<dbReference type="GO" id="GO:0005524">
    <property type="term" value="F:ATP binding"/>
    <property type="evidence" value="ECO:0007669"/>
    <property type="project" value="UniProtKB-UniRule"/>
</dbReference>
<gene>
    <name evidence="9" type="ORF">LSTR_LSTR014893</name>
</gene>
<keyword evidence="10" id="KW-1185">Reference proteome</keyword>
<evidence type="ECO:0000256" key="3">
    <source>
        <dbReference type="ARBA" id="ARBA00022840"/>
    </source>
</evidence>
<evidence type="ECO:0000256" key="5">
    <source>
        <dbReference type="ARBA" id="ARBA00023175"/>
    </source>
</evidence>
<dbReference type="PANTHER" id="PTHR47968:SF75">
    <property type="entry name" value="CENTROMERE-ASSOCIATED PROTEIN E"/>
    <property type="match status" value="1"/>
</dbReference>
<comment type="subcellular location">
    <subcellularLocation>
        <location evidence="1">Cytoplasm</location>
        <location evidence="1">Cytoskeleton</location>
    </subcellularLocation>
</comment>
<dbReference type="GO" id="GO:0015630">
    <property type="term" value="C:microtubule cytoskeleton"/>
    <property type="evidence" value="ECO:0007669"/>
    <property type="project" value="UniProtKB-ARBA"/>
</dbReference>
<dbReference type="InterPro" id="IPR027640">
    <property type="entry name" value="Kinesin-like_fam"/>
</dbReference>
<keyword evidence="2 7" id="KW-0547">Nucleotide-binding</keyword>
<accession>A0A482XR65</accession>
<dbReference type="GO" id="GO:0007018">
    <property type="term" value="P:microtubule-based movement"/>
    <property type="evidence" value="ECO:0007669"/>
    <property type="project" value="InterPro"/>
</dbReference>
<dbReference type="InterPro" id="IPR036961">
    <property type="entry name" value="Kinesin_motor_dom_sf"/>
</dbReference>
<dbReference type="SUPFAM" id="SSF52540">
    <property type="entry name" value="P-loop containing nucleoside triphosphate hydrolases"/>
    <property type="match status" value="1"/>
</dbReference>
<proteinExistence type="inferred from homology"/>
<dbReference type="InParanoid" id="A0A482XR65"/>
<dbReference type="Gene3D" id="3.40.850.10">
    <property type="entry name" value="Kinesin motor domain"/>
    <property type="match status" value="1"/>
</dbReference>
<evidence type="ECO:0000256" key="2">
    <source>
        <dbReference type="ARBA" id="ARBA00022741"/>
    </source>
</evidence>
<dbReference type="Pfam" id="PF00225">
    <property type="entry name" value="Kinesin"/>
    <property type="match status" value="1"/>
</dbReference>
<dbReference type="InterPro" id="IPR001752">
    <property type="entry name" value="Kinesin_motor_dom"/>
</dbReference>
<comment type="caution">
    <text evidence="9">The sequence shown here is derived from an EMBL/GenBank/DDBJ whole genome shotgun (WGS) entry which is preliminary data.</text>
</comment>
<dbReference type="STRING" id="195883.A0A482XR65"/>
<feature type="binding site" evidence="7">
    <location>
        <begin position="94"/>
        <end position="101"/>
    </location>
    <ligand>
        <name>ATP</name>
        <dbReference type="ChEBI" id="CHEBI:30616"/>
    </ligand>
</feature>
<keyword evidence="5 7" id="KW-0505">Motor protein</keyword>
<dbReference type="PROSITE" id="PS50067">
    <property type="entry name" value="KINESIN_MOTOR_2"/>
    <property type="match status" value="1"/>
</dbReference>
<dbReference type="AlphaFoldDB" id="A0A482XR65"/>
<dbReference type="GO" id="GO:0003777">
    <property type="term" value="F:microtubule motor activity"/>
    <property type="evidence" value="ECO:0007669"/>
    <property type="project" value="InterPro"/>
</dbReference>
<evidence type="ECO:0000256" key="4">
    <source>
        <dbReference type="ARBA" id="ARBA00023054"/>
    </source>
</evidence>
<dbReference type="EMBL" id="QKKF02001288">
    <property type="protein sequence ID" value="RZF48675.1"/>
    <property type="molecule type" value="Genomic_DNA"/>
</dbReference>
<comment type="similarity">
    <text evidence="7">Belongs to the TRAFAC class myosin-kinesin ATPase superfamily. Kinesin family.</text>
</comment>